<gene>
    <name evidence="4" type="ORF">ECRASSUSDP1_LOCUS23212</name>
</gene>
<accession>A0AAD1XZC3</accession>
<comment type="caution">
    <text evidence="4">The sequence shown here is derived from an EMBL/GenBank/DDBJ whole genome shotgun (WGS) entry which is preliminary data.</text>
</comment>
<feature type="domain" description="WW" evidence="3">
    <location>
        <begin position="48"/>
        <end position="81"/>
    </location>
</feature>
<dbReference type="Gene3D" id="3.30.1470.10">
    <property type="entry name" value="Photosystem I PsaD, reaction center subunit II"/>
    <property type="match status" value="1"/>
</dbReference>
<feature type="coiled-coil region" evidence="1">
    <location>
        <begin position="468"/>
        <end position="552"/>
    </location>
</feature>
<feature type="coiled-coil region" evidence="1">
    <location>
        <begin position="90"/>
        <end position="117"/>
    </location>
</feature>
<organism evidence="4 5">
    <name type="scientific">Euplotes crassus</name>
    <dbReference type="NCBI Taxonomy" id="5936"/>
    <lineage>
        <taxon>Eukaryota</taxon>
        <taxon>Sar</taxon>
        <taxon>Alveolata</taxon>
        <taxon>Ciliophora</taxon>
        <taxon>Intramacronucleata</taxon>
        <taxon>Spirotrichea</taxon>
        <taxon>Hypotrichia</taxon>
        <taxon>Euplotida</taxon>
        <taxon>Euplotidae</taxon>
        <taxon>Moneuplotes</taxon>
    </lineage>
</organism>
<sequence>MPAVILEEEIANNYNPDDQEIIEYAEFLGMDINTDHEFFYIAKEGLKAPLPNPWKPVQDAEGELYFYNFESGEVIQEHPCDEYYKDLYHEEKAKKEQRIHERMIQEEQQRLAEEEDKIIQEIQPTYQPEYVNSQVSPVKNSQSNVNQDVIEFTENYNASARDQIEFEEEESEIPDINEYEDERIDKLNQIMEDLKQQQIEELSKAAKKENMDRVRNKVKKEYSVKLRQEMRKLQSKLDADLKEWRENLSTEDYKPDLNEDHQDLLQMIETKHKEEKESLEEKYEKYIDAEQLKAEKEADNIIDMAQGKVMDQSSLKDFQVTAQEKQQIHEKFEAEFASKLSKEKANLKAKYSKNTSEKQKLETQFARKENTKLKELEIAHLKDFRNLEKTNFDLLKKQKDEISKSTKLQEEAHHKEFTEKKNELSNKSQKRLADYKLEISRKIKAETSEIERKLSKNLQSQRKIQSSGNRAKDALKELNKRILDLENDKIRKKKEAKDTKDEVVQLQFQLDSINTRSSPVKDTNVRTLEEELDVKKRRLERLREMIHQQKAKTKTRGRSKKRATKIVEEITDAIDKISPPNRQVGVRFSANDNTYKNGLLEEPNIPINHRIEEIFDFTAKERDKVIAEKEKVKLEYKLISSLKDNLYKDNVSFRENLSMNIQGTRRGLLEIHSHLEDQSDALETERKDLNSQIEKCAKMEKVLEKIYSKKNIMKESTSCKLSTNISKEVSSDYEHYLRTYVLKVDKSKAEPDIFSKQIFQKSRDSRKNNFKTMYSGYKHEAPKYVNLSRLVDKVFPKNVLTNNFFSSMHPKTLTRGYSQGPGYGQSFIKKQKLSFH</sequence>
<reference evidence="4" key="1">
    <citation type="submission" date="2023-07" db="EMBL/GenBank/DDBJ databases">
        <authorList>
            <consortium name="AG Swart"/>
            <person name="Singh M."/>
            <person name="Singh A."/>
            <person name="Seah K."/>
            <person name="Emmerich C."/>
        </authorList>
    </citation>
    <scope>NUCLEOTIDE SEQUENCE</scope>
    <source>
        <strain evidence="4">DP1</strain>
    </source>
</reference>
<dbReference type="PANTHER" id="PTHR21715">
    <property type="entry name" value="RH04127P"/>
    <property type="match status" value="1"/>
</dbReference>
<dbReference type="PROSITE" id="PS50020">
    <property type="entry name" value="WW_DOMAIN_2"/>
    <property type="match status" value="1"/>
</dbReference>
<dbReference type="SUPFAM" id="SSF51045">
    <property type="entry name" value="WW domain"/>
    <property type="match status" value="1"/>
</dbReference>
<evidence type="ECO:0000313" key="4">
    <source>
        <dbReference type="EMBL" id="CAI2381749.1"/>
    </source>
</evidence>
<keyword evidence="5" id="KW-1185">Reference proteome</keyword>
<feature type="coiled-coil region" evidence="1">
    <location>
        <begin position="672"/>
        <end position="699"/>
    </location>
</feature>
<dbReference type="PANTHER" id="PTHR21715:SF0">
    <property type="entry name" value="RH04127P"/>
    <property type="match status" value="1"/>
</dbReference>
<dbReference type="InterPro" id="IPR001202">
    <property type="entry name" value="WW_dom"/>
</dbReference>
<evidence type="ECO:0000313" key="5">
    <source>
        <dbReference type="Proteomes" id="UP001295684"/>
    </source>
</evidence>
<dbReference type="InterPro" id="IPR053233">
    <property type="entry name" value="ABRA-related"/>
</dbReference>
<evidence type="ECO:0000259" key="3">
    <source>
        <dbReference type="PROSITE" id="PS50020"/>
    </source>
</evidence>
<dbReference type="EMBL" id="CAMPGE010023866">
    <property type="protein sequence ID" value="CAI2381749.1"/>
    <property type="molecule type" value="Genomic_DNA"/>
</dbReference>
<protein>
    <recommendedName>
        <fullName evidence="3">WW domain-containing protein</fullName>
    </recommendedName>
</protein>
<dbReference type="Proteomes" id="UP001295684">
    <property type="component" value="Unassembled WGS sequence"/>
</dbReference>
<feature type="region of interest" description="Disordered" evidence="2">
    <location>
        <begin position="405"/>
        <end position="424"/>
    </location>
</feature>
<dbReference type="AlphaFoldDB" id="A0AAD1XZC3"/>
<name>A0AAD1XZC3_EUPCR</name>
<dbReference type="CDD" id="cd00201">
    <property type="entry name" value="WW"/>
    <property type="match status" value="1"/>
</dbReference>
<evidence type="ECO:0000256" key="1">
    <source>
        <dbReference type="SAM" id="Coils"/>
    </source>
</evidence>
<keyword evidence="1" id="KW-0175">Coiled coil</keyword>
<dbReference type="InterPro" id="IPR036020">
    <property type="entry name" value="WW_dom_sf"/>
</dbReference>
<proteinExistence type="predicted"/>
<feature type="coiled-coil region" evidence="1">
    <location>
        <begin position="150"/>
        <end position="299"/>
    </location>
</feature>
<evidence type="ECO:0000256" key="2">
    <source>
        <dbReference type="SAM" id="MobiDB-lite"/>
    </source>
</evidence>